<evidence type="ECO:0000256" key="7">
    <source>
        <dbReference type="RuleBase" id="RU003879"/>
    </source>
</evidence>
<keyword evidence="10" id="KW-1185">Reference proteome</keyword>
<protein>
    <submittedName>
        <fullName evidence="9">Biopolymer transporter ExbD</fullName>
    </submittedName>
</protein>
<reference evidence="9" key="1">
    <citation type="submission" date="2021-01" db="EMBL/GenBank/DDBJ databases">
        <title>Tabrizicola alba sp. nov. a motile alkaliphilic bacterium isolated from a soda lake.</title>
        <authorList>
            <person name="Szuroczki S."/>
            <person name="Abbaszade G."/>
            <person name="Schumann P."/>
            <person name="Toth E."/>
        </authorList>
    </citation>
    <scope>NUCLEOTIDE SEQUENCE</scope>
    <source>
        <strain evidence="9">DMG-N-6</strain>
    </source>
</reference>
<sequence length="156" mass="16604">MAGQGGGLTLIPDAGRKRRYGFALTPLADAMFQLLIFFMLSSTLSPYSLIALTGGAPAGQSAQEGPADMQAEAPVEAARSVTWQLSRGQIRAGQQVMPLEDLRGVLPVLREERIEEVLIFPTRSARVQDIATVLELLGSQGITKVRLIGGSRVEGG</sequence>
<name>A0A8K0VDZ0_9RHOB</name>
<organism evidence="9 10">
    <name type="scientific">Szabonella alba</name>
    <dbReference type="NCBI Taxonomy" id="2804194"/>
    <lineage>
        <taxon>Bacteria</taxon>
        <taxon>Pseudomonadati</taxon>
        <taxon>Pseudomonadota</taxon>
        <taxon>Alphaproteobacteria</taxon>
        <taxon>Rhodobacterales</taxon>
        <taxon>Paracoccaceae</taxon>
        <taxon>Szabonella</taxon>
    </lineage>
</organism>
<accession>A0A8K0VDZ0</accession>
<evidence type="ECO:0000256" key="5">
    <source>
        <dbReference type="ARBA" id="ARBA00022989"/>
    </source>
</evidence>
<evidence type="ECO:0000256" key="1">
    <source>
        <dbReference type="ARBA" id="ARBA00004162"/>
    </source>
</evidence>
<dbReference type="AlphaFoldDB" id="A0A8K0VDZ0"/>
<gene>
    <name evidence="9" type="ORF">JL811_11985</name>
</gene>
<keyword evidence="4 7" id="KW-0812">Transmembrane</keyword>
<evidence type="ECO:0000313" key="10">
    <source>
        <dbReference type="Proteomes" id="UP000648908"/>
    </source>
</evidence>
<evidence type="ECO:0000256" key="2">
    <source>
        <dbReference type="ARBA" id="ARBA00005811"/>
    </source>
</evidence>
<dbReference type="GO" id="GO:0005886">
    <property type="term" value="C:plasma membrane"/>
    <property type="evidence" value="ECO:0007669"/>
    <property type="project" value="UniProtKB-SubCell"/>
</dbReference>
<dbReference type="Proteomes" id="UP000648908">
    <property type="component" value="Unassembled WGS sequence"/>
</dbReference>
<dbReference type="GO" id="GO:0015031">
    <property type="term" value="P:protein transport"/>
    <property type="evidence" value="ECO:0007669"/>
    <property type="project" value="UniProtKB-KW"/>
</dbReference>
<keyword evidence="5 8" id="KW-1133">Transmembrane helix</keyword>
<evidence type="ECO:0000256" key="3">
    <source>
        <dbReference type="ARBA" id="ARBA00022475"/>
    </source>
</evidence>
<evidence type="ECO:0000256" key="6">
    <source>
        <dbReference type="ARBA" id="ARBA00023136"/>
    </source>
</evidence>
<comment type="caution">
    <text evidence="9">The sequence shown here is derived from an EMBL/GenBank/DDBJ whole genome shotgun (WGS) entry which is preliminary data.</text>
</comment>
<feature type="transmembrane region" description="Helical" evidence="8">
    <location>
        <begin position="20"/>
        <end position="40"/>
    </location>
</feature>
<comment type="subcellular location">
    <subcellularLocation>
        <location evidence="1">Cell membrane</location>
        <topology evidence="1">Single-pass membrane protein</topology>
    </subcellularLocation>
    <subcellularLocation>
        <location evidence="7">Cell membrane</location>
        <topology evidence="7">Single-pass type II membrane protein</topology>
    </subcellularLocation>
</comment>
<comment type="similarity">
    <text evidence="2 7">Belongs to the ExbD/TolR family.</text>
</comment>
<evidence type="ECO:0000256" key="4">
    <source>
        <dbReference type="ARBA" id="ARBA00022692"/>
    </source>
</evidence>
<evidence type="ECO:0000313" key="9">
    <source>
        <dbReference type="EMBL" id="MBL4917939.1"/>
    </source>
</evidence>
<dbReference type="InterPro" id="IPR003400">
    <property type="entry name" value="ExbD"/>
</dbReference>
<dbReference type="Pfam" id="PF02472">
    <property type="entry name" value="ExbD"/>
    <property type="match status" value="1"/>
</dbReference>
<dbReference type="GO" id="GO:0022857">
    <property type="term" value="F:transmembrane transporter activity"/>
    <property type="evidence" value="ECO:0007669"/>
    <property type="project" value="InterPro"/>
</dbReference>
<keyword evidence="7" id="KW-0813">Transport</keyword>
<evidence type="ECO:0000256" key="8">
    <source>
        <dbReference type="SAM" id="Phobius"/>
    </source>
</evidence>
<keyword evidence="7" id="KW-0653">Protein transport</keyword>
<dbReference type="RefSeq" id="WP_202688850.1">
    <property type="nucleotide sequence ID" value="NZ_JAESVN010000004.1"/>
</dbReference>
<dbReference type="EMBL" id="JAESVN010000004">
    <property type="protein sequence ID" value="MBL4917939.1"/>
    <property type="molecule type" value="Genomic_DNA"/>
</dbReference>
<keyword evidence="3" id="KW-1003">Cell membrane</keyword>
<proteinExistence type="inferred from homology"/>
<keyword evidence="6 8" id="KW-0472">Membrane</keyword>